<name>A0ABQ6AAM8_9PROT</name>
<dbReference type="PANTHER" id="PTHR36966">
    <property type="entry name" value="REP-ASSOCIATED TYROSINE TRANSPOSASE"/>
    <property type="match status" value="1"/>
</dbReference>
<dbReference type="SUPFAM" id="SSF143422">
    <property type="entry name" value="Transposase IS200-like"/>
    <property type="match status" value="1"/>
</dbReference>
<keyword evidence="3" id="KW-1185">Reference proteome</keyword>
<proteinExistence type="predicted"/>
<dbReference type="PANTHER" id="PTHR36966:SF1">
    <property type="entry name" value="REP-ASSOCIATED TYROSINE TRANSPOSASE"/>
    <property type="match status" value="1"/>
</dbReference>
<dbReference type="Pfam" id="PF01797">
    <property type="entry name" value="Y1_Tnp"/>
    <property type="match status" value="1"/>
</dbReference>
<reference evidence="3" key="1">
    <citation type="journal article" date="2019" name="Int. J. Syst. Evol. Microbiol.">
        <title>The Global Catalogue of Microorganisms (GCM) 10K type strain sequencing project: providing services to taxonomists for standard genome sequencing and annotation.</title>
        <authorList>
            <consortium name="The Broad Institute Genomics Platform"/>
            <consortium name="The Broad Institute Genome Sequencing Center for Infectious Disease"/>
            <person name="Wu L."/>
            <person name="Ma J."/>
        </authorList>
    </citation>
    <scope>NUCLEOTIDE SEQUENCE [LARGE SCALE GENOMIC DNA]</scope>
    <source>
        <strain evidence="3">NBRC 112502</strain>
    </source>
</reference>
<dbReference type="Gene3D" id="3.30.70.1290">
    <property type="entry name" value="Transposase IS200-like"/>
    <property type="match status" value="1"/>
</dbReference>
<evidence type="ECO:0000259" key="1">
    <source>
        <dbReference type="SMART" id="SM01321"/>
    </source>
</evidence>
<feature type="domain" description="Transposase IS200-like" evidence="1">
    <location>
        <begin position="9"/>
        <end position="132"/>
    </location>
</feature>
<accession>A0ABQ6AAM8</accession>
<organism evidence="2 3">
    <name type="scientific">Acidocella aquatica</name>
    <dbReference type="NCBI Taxonomy" id="1922313"/>
    <lineage>
        <taxon>Bacteria</taxon>
        <taxon>Pseudomonadati</taxon>
        <taxon>Pseudomonadota</taxon>
        <taxon>Alphaproteobacteria</taxon>
        <taxon>Acetobacterales</taxon>
        <taxon>Acidocellaceae</taxon>
        <taxon>Acidocella</taxon>
    </lineage>
</organism>
<sequence length="183" mass="21398">MTDYRRNRLPGGTYFFTVNLYDRQRPLLVQHVDILRDAVRKVKANAPFHIDAWVVLPDHLHCLWTLPEGDADFSARWQAIKTTFSKEMPRGEFLSPSRRAKAERGIWQRRFWEHTIRDEQDYAAYMDYIHFNPVKHGLVTEVAQWPYSSFHRTVKIGLYPTAWAGSGATLNDMGEAWTQETDG</sequence>
<comment type="caution">
    <text evidence="2">The sequence shown here is derived from an EMBL/GenBank/DDBJ whole genome shotgun (WGS) entry which is preliminary data.</text>
</comment>
<dbReference type="InterPro" id="IPR036515">
    <property type="entry name" value="Transposase_17_sf"/>
</dbReference>
<dbReference type="NCBIfam" id="NF047646">
    <property type="entry name" value="REP_Tyr_transpos"/>
    <property type="match status" value="1"/>
</dbReference>
<dbReference type="RefSeq" id="WP_284259199.1">
    <property type="nucleotide sequence ID" value="NZ_BSOS01000088.1"/>
</dbReference>
<protein>
    <submittedName>
        <fullName evidence="2">Transposase</fullName>
    </submittedName>
</protein>
<dbReference type="SMART" id="SM01321">
    <property type="entry name" value="Y1_Tnp"/>
    <property type="match status" value="1"/>
</dbReference>
<evidence type="ECO:0000313" key="2">
    <source>
        <dbReference type="EMBL" id="GLR68352.1"/>
    </source>
</evidence>
<dbReference type="Proteomes" id="UP001156641">
    <property type="component" value="Unassembled WGS sequence"/>
</dbReference>
<dbReference type="EMBL" id="BSOS01000088">
    <property type="protein sequence ID" value="GLR68352.1"/>
    <property type="molecule type" value="Genomic_DNA"/>
</dbReference>
<evidence type="ECO:0000313" key="3">
    <source>
        <dbReference type="Proteomes" id="UP001156641"/>
    </source>
</evidence>
<dbReference type="InterPro" id="IPR002686">
    <property type="entry name" value="Transposase_17"/>
</dbReference>
<dbReference type="InterPro" id="IPR052715">
    <property type="entry name" value="RAYT_transposase"/>
</dbReference>
<gene>
    <name evidence="2" type="ORF">GCM10010909_30330</name>
</gene>